<dbReference type="InterPro" id="IPR036430">
    <property type="entry name" value="RNase_T2-like_sf"/>
</dbReference>
<dbReference type="GO" id="GO:0003723">
    <property type="term" value="F:RNA binding"/>
    <property type="evidence" value="ECO:0007669"/>
    <property type="project" value="InterPro"/>
</dbReference>
<keyword evidence="2" id="KW-0732">Signal</keyword>
<evidence type="ECO:0000313" key="5">
    <source>
        <dbReference type="EMBL" id="CAB4276992.1"/>
    </source>
</evidence>
<dbReference type="Pfam" id="PF00445">
    <property type="entry name" value="Ribonuclease_T2"/>
    <property type="match status" value="1"/>
</dbReference>
<dbReference type="GO" id="GO:0033897">
    <property type="term" value="F:ribonuclease T2 activity"/>
    <property type="evidence" value="ECO:0007669"/>
    <property type="project" value="InterPro"/>
</dbReference>
<evidence type="ECO:0000256" key="1">
    <source>
        <dbReference type="ARBA" id="ARBA00007469"/>
    </source>
</evidence>
<evidence type="ECO:0000256" key="3">
    <source>
        <dbReference type="ARBA" id="ARBA00023180"/>
    </source>
</evidence>
<sequence length="126" mass="14669">MVQISFTSSKGFHWRTIQDCGNSLFCQAERVLWKVHDKYSDLLAKDYFNFAFKFYEDVNVTKMLEDAGVSVGMDFYPSLIIQVIRQKTNKFANIKCYNGTLIVGEVRICLEKDGMFQDCNMVFWST</sequence>
<organism evidence="5 6">
    <name type="scientific">Prunus armeniaca</name>
    <name type="common">Apricot</name>
    <name type="synonym">Armeniaca vulgaris</name>
    <dbReference type="NCBI Taxonomy" id="36596"/>
    <lineage>
        <taxon>Eukaryota</taxon>
        <taxon>Viridiplantae</taxon>
        <taxon>Streptophyta</taxon>
        <taxon>Embryophyta</taxon>
        <taxon>Tracheophyta</taxon>
        <taxon>Spermatophyta</taxon>
        <taxon>Magnoliopsida</taxon>
        <taxon>eudicotyledons</taxon>
        <taxon>Gunneridae</taxon>
        <taxon>Pentapetalae</taxon>
        <taxon>rosids</taxon>
        <taxon>fabids</taxon>
        <taxon>Rosales</taxon>
        <taxon>Rosaceae</taxon>
        <taxon>Amygdaloideae</taxon>
        <taxon>Amygdaleae</taxon>
        <taxon>Prunus</taxon>
    </lineage>
</organism>
<name>A0A6J5ULZ6_PRUAR</name>
<comment type="similarity">
    <text evidence="1 4">Belongs to the RNase T2 family.</text>
</comment>
<dbReference type="InterPro" id="IPR001568">
    <property type="entry name" value="RNase_T2-like"/>
</dbReference>
<evidence type="ECO:0000256" key="2">
    <source>
        <dbReference type="ARBA" id="ARBA00022729"/>
    </source>
</evidence>
<dbReference type="AlphaFoldDB" id="A0A6J5ULZ6"/>
<dbReference type="Gene3D" id="3.90.730.10">
    <property type="entry name" value="Ribonuclease T2-like"/>
    <property type="match status" value="1"/>
</dbReference>
<dbReference type="Proteomes" id="UP000507222">
    <property type="component" value="Unassembled WGS sequence"/>
</dbReference>
<gene>
    <name evidence="5" type="ORF">CURHAP_LOCUS26352</name>
</gene>
<protein>
    <submittedName>
        <fullName evidence="5">Uncharacterized protein</fullName>
    </submittedName>
</protein>
<dbReference type="SUPFAM" id="SSF55895">
    <property type="entry name" value="Ribonuclease Rh-like"/>
    <property type="match status" value="1"/>
</dbReference>
<evidence type="ECO:0000313" key="6">
    <source>
        <dbReference type="Proteomes" id="UP000507222"/>
    </source>
</evidence>
<accession>A0A6J5ULZ6</accession>
<proteinExistence type="inferred from homology"/>
<evidence type="ECO:0000256" key="4">
    <source>
        <dbReference type="RuleBase" id="RU004328"/>
    </source>
</evidence>
<reference evidence="5 6" key="1">
    <citation type="submission" date="2020-05" db="EMBL/GenBank/DDBJ databases">
        <authorList>
            <person name="Campoy J."/>
            <person name="Schneeberger K."/>
            <person name="Spophaly S."/>
        </authorList>
    </citation>
    <scope>NUCLEOTIDE SEQUENCE [LARGE SCALE GENOMIC DNA]</scope>
    <source>
        <strain evidence="5">PruArmRojPasFocal</strain>
    </source>
</reference>
<dbReference type="EMBL" id="CAEKDK010000004">
    <property type="protein sequence ID" value="CAB4276992.1"/>
    <property type="molecule type" value="Genomic_DNA"/>
</dbReference>
<keyword evidence="3" id="KW-0325">Glycoprotein</keyword>